<name>F0WNV7_9STRA</name>
<proteinExistence type="predicted"/>
<dbReference type="AlphaFoldDB" id="F0WNV7"/>
<gene>
    <name evidence="1" type="primary">AlNc14C175G8112</name>
    <name evidence="1" type="ORF">ALNC14_091430</name>
</gene>
<dbReference type="Gene3D" id="1.10.10.60">
    <property type="entry name" value="Homeodomain-like"/>
    <property type="match status" value="1"/>
</dbReference>
<sequence length="125" mass="14448">MPIKAQRARMTPALELTLSAYHNPLSELTREVLVVSVNAKSKFSVDPYTMTLSRVLYKHVSAFDLIYARKTNHRVTYPELEERLLLWIRHCEQYKLPILTSATIREKADRSMASLSSPRQTNQQS</sequence>
<accession>F0WNV7</accession>
<reference evidence="1" key="1">
    <citation type="journal article" date="2011" name="PLoS Biol.">
        <title>Gene gain and loss during evolution of obligate parasitism in the white rust pathogen of Arabidopsis thaliana.</title>
        <authorList>
            <person name="Kemen E."/>
            <person name="Gardiner A."/>
            <person name="Schultz-Larsen T."/>
            <person name="Kemen A.C."/>
            <person name="Balmuth A.L."/>
            <person name="Robert-Seilaniantz A."/>
            <person name="Bailey K."/>
            <person name="Holub E."/>
            <person name="Studholme D.J."/>
            <person name="Maclean D."/>
            <person name="Jones J.D."/>
        </authorList>
    </citation>
    <scope>NUCLEOTIDE SEQUENCE</scope>
</reference>
<reference evidence="1" key="2">
    <citation type="submission" date="2011-02" db="EMBL/GenBank/DDBJ databases">
        <authorList>
            <person name="MacLean D."/>
        </authorList>
    </citation>
    <scope>NUCLEOTIDE SEQUENCE</scope>
</reference>
<organism evidence="1">
    <name type="scientific">Albugo laibachii Nc14</name>
    <dbReference type="NCBI Taxonomy" id="890382"/>
    <lineage>
        <taxon>Eukaryota</taxon>
        <taxon>Sar</taxon>
        <taxon>Stramenopiles</taxon>
        <taxon>Oomycota</taxon>
        <taxon>Peronosporomycetes</taxon>
        <taxon>Albuginales</taxon>
        <taxon>Albuginaceae</taxon>
        <taxon>Albugo</taxon>
    </lineage>
</organism>
<dbReference type="EMBL" id="FR824220">
    <property type="protein sequence ID" value="CCA23000.1"/>
    <property type="molecule type" value="Genomic_DNA"/>
</dbReference>
<evidence type="ECO:0000313" key="1">
    <source>
        <dbReference type="EMBL" id="CCA23000.1"/>
    </source>
</evidence>
<protein>
    <submittedName>
        <fullName evidence="1">AlNc14C175G8112 protein</fullName>
    </submittedName>
</protein>
<dbReference type="HOGENOM" id="CLU_1790461_0_0_1"/>